<dbReference type="SMART" id="SM00028">
    <property type="entry name" value="TPR"/>
    <property type="match status" value="4"/>
</dbReference>
<dbReference type="SUPFAM" id="SSF48452">
    <property type="entry name" value="TPR-like"/>
    <property type="match status" value="1"/>
</dbReference>
<feature type="repeat" description="TPR" evidence="6">
    <location>
        <begin position="236"/>
        <end position="269"/>
    </location>
</feature>
<dbReference type="InterPro" id="IPR003594">
    <property type="entry name" value="HATPase_dom"/>
</dbReference>
<protein>
    <recommendedName>
        <fullName evidence="2">histidine kinase</fullName>
        <ecNumber evidence="2">2.7.13.3</ecNumber>
    </recommendedName>
</protein>
<sequence length="679" mass="79948">MKRHLFSILIGSIFLIGCNQKKDTFSYYDKNQTDSLFSLLENDRIDPKQKLKIANSIEVTIQNQKDIDTILLKQYHKLAYFYELEGNLEKCNSIYYDLIEKAENINNNKYIAIGNYNLGNYYYNKTKYDSAYYFFNKAEKRAVNLNSSWIYAKVLNIKAIILLNKRDYVLSEVYSIRALDIAKKNEFYDILYNNYLTLGNSQFGLNNYNKAIHYFEKAIEASYYLTNEHDYLYLKAQPYNYIAKVYIKQNEFKKAIELIQEAFKFDDYKKTDPIIYCYLKQNLAYSKYKLGDKTQWKEFQNLLKIGDSIDNIPIQMVNNAHLAEYYFDLKEFEKAKTHALAAKQMGHQTQFFDDELAALDLLAKIEPQNAKDYLERRIELADSLQTVERLSRDKFARIEFETDELATQKNEVEAKNQLLVRRFWIIFGFSTLLLLVFFLWFKIHKQRIKNKELLLIQENQKANEEVYQLMLDQQQQIEKGKRLEKQRVSMELHDGVMGRLTAVRMNLFPLIMTENSEKTDQFLAQLDGIQAVEKEIRSISHELNSNVFNENSNFVSVINQLFQEIEHHARLHFDLQISDDIPWNLMDTSLKINLYRILQEALQNIEKYAEAKKVTVTMFHKENQLNLEIIDDGKGFDTSIKRTGIGLKNMQTRVNLLNGQFSIDSKPGKGVKIILLIPI</sequence>
<gene>
    <name evidence="9" type="ORF">M0M57_05935</name>
</gene>
<dbReference type="InterPro" id="IPR050482">
    <property type="entry name" value="Sensor_HK_TwoCompSys"/>
</dbReference>
<reference evidence="9" key="1">
    <citation type="submission" date="2022-04" db="EMBL/GenBank/DDBJ databases">
        <title>Consumption of N2O by Flavobacterium azooxidireducens sp. nov. isolated from Decomposing Leaf Litter of Phragmites australis (Cav.).</title>
        <authorList>
            <person name="Behrendt U."/>
            <person name="Spanner T."/>
            <person name="Augustin J."/>
            <person name="Horn M.A."/>
            <person name="Kolb S."/>
            <person name="Ulrich A."/>
        </authorList>
    </citation>
    <scope>NUCLEOTIDE SEQUENCE</scope>
    <source>
        <strain evidence="9">IGB 4-14</strain>
    </source>
</reference>
<feature type="repeat" description="TPR" evidence="6">
    <location>
        <begin position="192"/>
        <end position="225"/>
    </location>
</feature>
<evidence type="ECO:0000256" key="7">
    <source>
        <dbReference type="SAM" id="Phobius"/>
    </source>
</evidence>
<keyword evidence="6" id="KW-0802">TPR repeat</keyword>
<dbReference type="Proteomes" id="UP000830583">
    <property type="component" value="Chromosome"/>
</dbReference>
<dbReference type="RefSeq" id="WP_248436271.1">
    <property type="nucleotide sequence ID" value="NZ_CP096205.1"/>
</dbReference>
<dbReference type="InterPro" id="IPR036890">
    <property type="entry name" value="HATPase_C_sf"/>
</dbReference>
<evidence type="ECO:0000313" key="9">
    <source>
        <dbReference type="EMBL" id="UPQ80376.1"/>
    </source>
</evidence>
<dbReference type="Gene3D" id="1.25.40.10">
    <property type="entry name" value="Tetratricopeptide repeat domain"/>
    <property type="match status" value="2"/>
</dbReference>
<keyword evidence="5" id="KW-0902">Two-component regulatory system</keyword>
<keyword evidence="7" id="KW-1133">Transmembrane helix</keyword>
<proteinExistence type="predicted"/>
<dbReference type="PANTHER" id="PTHR24421:SF10">
    <property type="entry name" value="NITRATE_NITRITE SENSOR PROTEIN NARQ"/>
    <property type="match status" value="1"/>
</dbReference>
<feature type="domain" description="Histidine kinase" evidence="8">
    <location>
        <begin position="594"/>
        <end position="679"/>
    </location>
</feature>
<name>A0ABY4KHS1_9FLAO</name>
<dbReference type="InterPro" id="IPR019734">
    <property type="entry name" value="TPR_rpt"/>
</dbReference>
<dbReference type="Pfam" id="PF02518">
    <property type="entry name" value="HATPase_c"/>
    <property type="match status" value="1"/>
</dbReference>
<keyword evidence="7" id="KW-0472">Membrane</keyword>
<keyword evidence="3" id="KW-0808">Transferase</keyword>
<dbReference type="Gene3D" id="3.30.565.10">
    <property type="entry name" value="Histidine kinase-like ATPase, C-terminal domain"/>
    <property type="match status" value="1"/>
</dbReference>
<accession>A0ABY4KHS1</accession>
<dbReference type="PROSITE" id="PS50109">
    <property type="entry name" value="HIS_KIN"/>
    <property type="match status" value="1"/>
</dbReference>
<feature type="transmembrane region" description="Helical" evidence="7">
    <location>
        <begin position="423"/>
        <end position="441"/>
    </location>
</feature>
<evidence type="ECO:0000313" key="10">
    <source>
        <dbReference type="Proteomes" id="UP000830583"/>
    </source>
</evidence>
<keyword evidence="7" id="KW-0812">Transmembrane</keyword>
<dbReference type="EC" id="2.7.13.3" evidence="2"/>
<keyword evidence="10" id="KW-1185">Reference proteome</keyword>
<evidence type="ECO:0000259" key="8">
    <source>
        <dbReference type="PROSITE" id="PS50109"/>
    </source>
</evidence>
<dbReference type="PROSITE" id="PS50005">
    <property type="entry name" value="TPR"/>
    <property type="match status" value="2"/>
</dbReference>
<evidence type="ECO:0000256" key="2">
    <source>
        <dbReference type="ARBA" id="ARBA00012438"/>
    </source>
</evidence>
<dbReference type="InterPro" id="IPR005467">
    <property type="entry name" value="His_kinase_dom"/>
</dbReference>
<dbReference type="CDD" id="cd16917">
    <property type="entry name" value="HATPase_UhpB-NarQ-NarX-like"/>
    <property type="match status" value="1"/>
</dbReference>
<dbReference type="PANTHER" id="PTHR24421">
    <property type="entry name" value="NITRATE/NITRITE SENSOR PROTEIN NARX-RELATED"/>
    <property type="match status" value="1"/>
</dbReference>
<evidence type="ECO:0000256" key="5">
    <source>
        <dbReference type="ARBA" id="ARBA00023012"/>
    </source>
</evidence>
<dbReference type="SMART" id="SM00387">
    <property type="entry name" value="HATPase_c"/>
    <property type="match status" value="1"/>
</dbReference>
<evidence type="ECO:0000256" key="4">
    <source>
        <dbReference type="ARBA" id="ARBA00022777"/>
    </source>
</evidence>
<keyword evidence="4 9" id="KW-0418">Kinase</keyword>
<evidence type="ECO:0000256" key="3">
    <source>
        <dbReference type="ARBA" id="ARBA00022679"/>
    </source>
</evidence>
<evidence type="ECO:0000256" key="1">
    <source>
        <dbReference type="ARBA" id="ARBA00000085"/>
    </source>
</evidence>
<dbReference type="InterPro" id="IPR011990">
    <property type="entry name" value="TPR-like_helical_dom_sf"/>
</dbReference>
<organism evidence="9 10">
    <name type="scientific">Flavobacterium azooxidireducens</name>
    <dbReference type="NCBI Taxonomy" id="1871076"/>
    <lineage>
        <taxon>Bacteria</taxon>
        <taxon>Pseudomonadati</taxon>
        <taxon>Bacteroidota</taxon>
        <taxon>Flavobacteriia</taxon>
        <taxon>Flavobacteriales</taxon>
        <taxon>Flavobacteriaceae</taxon>
        <taxon>Flavobacterium</taxon>
    </lineage>
</organism>
<dbReference type="SUPFAM" id="SSF55874">
    <property type="entry name" value="ATPase domain of HSP90 chaperone/DNA topoisomerase II/histidine kinase"/>
    <property type="match status" value="1"/>
</dbReference>
<dbReference type="PROSITE" id="PS51257">
    <property type="entry name" value="PROKAR_LIPOPROTEIN"/>
    <property type="match status" value="1"/>
</dbReference>
<comment type="catalytic activity">
    <reaction evidence="1">
        <text>ATP + protein L-histidine = ADP + protein N-phospho-L-histidine.</text>
        <dbReference type="EC" id="2.7.13.3"/>
    </reaction>
</comment>
<dbReference type="EMBL" id="CP096205">
    <property type="protein sequence ID" value="UPQ80376.1"/>
    <property type="molecule type" value="Genomic_DNA"/>
</dbReference>
<dbReference type="GO" id="GO:0016301">
    <property type="term" value="F:kinase activity"/>
    <property type="evidence" value="ECO:0007669"/>
    <property type="project" value="UniProtKB-KW"/>
</dbReference>
<evidence type="ECO:0000256" key="6">
    <source>
        <dbReference type="PROSITE-ProRule" id="PRU00339"/>
    </source>
</evidence>